<evidence type="ECO:0000256" key="1">
    <source>
        <dbReference type="SAM" id="Phobius"/>
    </source>
</evidence>
<dbReference type="KEGG" id="bsan:CHH28_18875"/>
<keyword evidence="1" id="KW-0812">Transmembrane</keyword>
<organism evidence="2 3">
    <name type="scientific">Bacterioplanes sanyensis</name>
    <dbReference type="NCBI Taxonomy" id="1249553"/>
    <lineage>
        <taxon>Bacteria</taxon>
        <taxon>Pseudomonadati</taxon>
        <taxon>Pseudomonadota</taxon>
        <taxon>Gammaproteobacteria</taxon>
        <taxon>Oceanospirillales</taxon>
        <taxon>Oceanospirillaceae</taxon>
        <taxon>Bacterioplanes</taxon>
    </lineage>
</organism>
<reference evidence="2 3" key="1">
    <citation type="submission" date="2017-07" db="EMBL/GenBank/DDBJ databases">
        <title>Annotated genome sequence of Bacterioplanes sanyensis isolated from Red Sea.</title>
        <authorList>
            <person name="Rehman Z.U."/>
        </authorList>
    </citation>
    <scope>NUCLEOTIDE SEQUENCE [LARGE SCALE GENOMIC DNA]</scope>
    <source>
        <strain evidence="2 3">NV9</strain>
    </source>
</reference>
<gene>
    <name evidence="2" type="ORF">CHH28_18875</name>
</gene>
<keyword evidence="1" id="KW-0472">Membrane</keyword>
<proteinExistence type="predicted"/>
<keyword evidence="1" id="KW-1133">Transmembrane helix</keyword>
<sequence>MLAYGRRGASVSVAIKKVLAGWLAVSAGILAFGMEAFRRASRPMRMREAGLLLNNGSKL</sequence>
<protein>
    <submittedName>
        <fullName evidence="2">Uncharacterized protein</fullName>
    </submittedName>
</protein>
<name>A0A222FQ09_9GAMM</name>
<accession>A0A222FQ09</accession>
<dbReference type="AlphaFoldDB" id="A0A222FQ09"/>
<dbReference type="Proteomes" id="UP000202440">
    <property type="component" value="Chromosome"/>
</dbReference>
<evidence type="ECO:0000313" key="3">
    <source>
        <dbReference type="Proteomes" id="UP000202440"/>
    </source>
</evidence>
<evidence type="ECO:0000313" key="2">
    <source>
        <dbReference type="EMBL" id="ASP40604.1"/>
    </source>
</evidence>
<feature type="transmembrane region" description="Helical" evidence="1">
    <location>
        <begin position="20"/>
        <end position="37"/>
    </location>
</feature>
<dbReference type="EMBL" id="CP022530">
    <property type="protein sequence ID" value="ASP40604.1"/>
    <property type="molecule type" value="Genomic_DNA"/>
</dbReference>
<keyword evidence="3" id="KW-1185">Reference proteome</keyword>